<dbReference type="InterPro" id="IPR036928">
    <property type="entry name" value="AS_sf"/>
</dbReference>
<dbReference type="InterPro" id="IPR011049">
    <property type="entry name" value="Serralysin-like_metalloprot_C"/>
</dbReference>
<dbReference type="PANTHER" id="PTHR42678">
    <property type="entry name" value="AMIDASE"/>
    <property type="match status" value="1"/>
</dbReference>
<protein>
    <submittedName>
        <fullName evidence="2">Putative amidase</fullName>
    </submittedName>
</protein>
<gene>
    <name evidence="2" type="ORF">NIES267_34280</name>
</gene>
<accession>A0A1Z4LRY5</accession>
<dbReference type="Proteomes" id="UP000218418">
    <property type="component" value="Chromosome"/>
</dbReference>
<dbReference type="EMBL" id="AP018227">
    <property type="protein sequence ID" value="BAY83934.1"/>
    <property type="molecule type" value="Genomic_DNA"/>
</dbReference>
<dbReference type="PANTHER" id="PTHR42678:SF34">
    <property type="entry name" value="OS04G0183300 PROTEIN"/>
    <property type="match status" value="1"/>
</dbReference>
<name>A0A1Z4LRY5_9CYAN</name>
<dbReference type="InterPro" id="IPR023631">
    <property type="entry name" value="Amidase_dom"/>
</dbReference>
<dbReference type="OrthoDB" id="9811471at2"/>
<feature type="domain" description="Amidase" evidence="1">
    <location>
        <begin position="37"/>
        <end position="504"/>
    </location>
</feature>
<proteinExistence type="predicted"/>
<evidence type="ECO:0000313" key="2">
    <source>
        <dbReference type="EMBL" id="BAY83934.1"/>
    </source>
</evidence>
<evidence type="ECO:0000313" key="3">
    <source>
        <dbReference type="Proteomes" id="UP000218418"/>
    </source>
</evidence>
<keyword evidence="3" id="KW-1185">Reference proteome</keyword>
<dbReference type="SUPFAM" id="SSF75304">
    <property type="entry name" value="Amidase signature (AS) enzymes"/>
    <property type="match status" value="1"/>
</dbReference>
<dbReference type="Gene3D" id="2.150.10.10">
    <property type="entry name" value="Serralysin-like metalloprotease, C-terminal"/>
    <property type="match status" value="1"/>
</dbReference>
<dbReference type="PRINTS" id="PR00313">
    <property type="entry name" value="CABNDNGRPT"/>
</dbReference>
<dbReference type="GO" id="GO:0005509">
    <property type="term" value="F:calcium ion binding"/>
    <property type="evidence" value="ECO:0007669"/>
    <property type="project" value="InterPro"/>
</dbReference>
<reference evidence="2 3" key="1">
    <citation type="submission" date="2017-06" db="EMBL/GenBank/DDBJ databases">
        <title>Genome sequencing of cyanobaciteial culture collection at National Institute for Environmental Studies (NIES).</title>
        <authorList>
            <person name="Hirose Y."/>
            <person name="Shimura Y."/>
            <person name="Fujisawa T."/>
            <person name="Nakamura Y."/>
            <person name="Kawachi M."/>
        </authorList>
    </citation>
    <scope>NUCLEOTIDE SEQUENCE [LARGE SCALE GENOMIC DNA]</scope>
    <source>
        <strain evidence="2 3">NIES-267</strain>
    </source>
</reference>
<dbReference type="Pfam" id="PF01425">
    <property type="entry name" value="Amidase"/>
    <property type="match status" value="1"/>
</dbReference>
<dbReference type="Gene3D" id="3.90.1300.10">
    <property type="entry name" value="Amidase signature (AS) domain"/>
    <property type="match status" value="1"/>
</dbReference>
<sequence length="738" mass="77288">MASTFNLSAASTFNLQEATVDDIQKAYSFGALSVEQLTQLYLNRIAAYDDQGPAISAVISVNPDALDKAKELDAKLRSQGADGALYGIPVLLKDNYDTFDLPTTAGSDVLDGSIPPDDAFTTKEFRDAGAIILGKTNMSEFALSSGRLGYSSKGGLTLNPYNLNRDASGSSSGTGAGIAANFATLGTGTDTAGSVRGPSAVTGLVGIKPTRGLVSADGIVPLALTVDYAGPMTLSVEDAAIALGVMAGVDPNDPATSASKGKGFDDYTQFLDKNALKGARIGVARDYFGGNEEVDKLVEAAIENMKAAGATIIELDFPDSVVEASNYGTLLNTVVQAEFNPQIEEYLGTLDGEYPQNLSELIAASQDPELVNSETPVNPNRIAVYEDSLEFGGLDNPEYQAAINQGIPQLQSELNNIFDSNKLDAIVYPTIATTATPITDSEGNEIEDPTYQANLDNIGGDPYRANYLGNLSGFPDLTLPVGYTEQGLPVGMSLFGQEFTESTLIGLAYAYEQQNPVRVPPSNTPALPGENFEYLTEVLIVGDGGDDVLETGLLPDFDGNKDVVFAGKGNDLVDTTQSISGGNRVFGGSGDDEFLAGKNDYINGGKGDDILDASTGRGGNRLNGGDGDDTFFAGGNDRLIGSKGNDRFFIIEKGGNTISGGSGQDQFWIANAQLPEEINTITDFESGIDVIGIGGIGGFEDISFKVDDGKTVINILNQDVAVLLGVDGLGESDFAFLT</sequence>
<dbReference type="AlphaFoldDB" id="A0A1Z4LRY5"/>
<dbReference type="SUPFAM" id="SSF51120">
    <property type="entry name" value="beta-Roll"/>
    <property type="match status" value="1"/>
</dbReference>
<dbReference type="InterPro" id="IPR001343">
    <property type="entry name" value="Hemolysn_Ca-bd"/>
</dbReference>
<evidence type="ECO:0000259" key="1">
    <source>
        <dbReference type="Pfam" id="PF01425"/>
    </source>
</evidence>
<organism evidence="2 3">
    <name type="scientific">Calothrix parasitica NIES-267</name>
    <dbReference type="NCBI Taxonomy" id="1973488"/>
    <lineage>
        <taxon>Bacteria</taxon>
        <taxon>Bacillati</taxon>
        <taxon>Cyanobacteriota</taxon>
        <taxon>Cyanophyceae</taxon>
        <taxon>Nostocales</taxon>
        <taxon>Calotrichaceae</taxon>
        <taxon>Calothrix</taxon>
    </lineage>
</organism>
<dbReference type="Pfam" id="PF00353">
    <property type="entry name" value="HemolysinCabind"/>
    <property type="match status" value="2"/>
</dbReference>